<sequence>MRATGRRVLNLYSSGKRGWSFYIILQDVDDGMPRCNKVTIMATAGAVKRSPLKIYPRLLYTLPLYNRKMSSGFDCNRLFNSLEPSRLSHSDVGDGLFGGLWVTVEGGHAALGACGIGGGSEFRGVGDECPCVCVCAACVHGKLRRPRWASSTTGGGRNRLLARAGVFGDSPAGPSEHVGDTVTTATAHDRHVAATTVGGGNGIRQHHHSRGPRSSRLAAQ</sequence>
<evidence type="ECO:0000256" key="1">
    <source>
        <dbReference type="SAM" id="MobiDB-lite"/>
    </source>
</evidence>
<protein>
    <submittedName>
        <fullName evidence="2">Uncharacterized protein</fullName>
    </submittedName>
</protein>
<organism evidence="2 3">
    <name type="scientific">Aphis craccivora</name>
    <name type="common">Cowpea aphid</name>
    <dbReference type="NCBI Taxonomy" id="307492"/>
    <lineage>
        <taxon>Eukaryota</taxon>
        <taxon>Metazoa</taxon>
        <taxon>Ecdysozoa</taxon>
        <taxon>Arthropoda</taxon>
        <taxon>Hexapoda</taxon>
        <taxon>Insecta</taxon>
        <taxon>Pterygota</taxon>
        <taxon>Neoptera</taxon>
        <taxon>Paraneoptera</taxon>
        <taxon>Hemiptera</taxon>
        <taxon>Sternorrhyncha</taxon>
        <taxon>Aphidomorpha</taxon>
        <taxon>Aphidoidea</taxon>
        <taxon>Aphididae</taxon>
        <taxon>Aphidini</taxon>
        <taxon>Aphis</taxon>
        <taxon>Aphis</taxon>
    </lineage>
</organism>
<reference evidence="2 3" key="1">
    <citation type="submission" date="2019-08" db="EMBL/GenBank/DDBJ databases">
        <title>Whole genome of Aphis craccivora.</title>
        <authorList>
            <person name="Voronova N.V."/>
            <person name="Shulinski R.S."/>
            <person name="Bandarenka Y.V."/>
            <person name="Zhorov D.G."/>
            <person name="Warner D."/>
        </authorList>
    </citation>
    <scope>NUCLEOTIDE SEQUENCE [LARGE SCALE GENOMIC DNA]</scope>
    <source>
        <strain evidence="2">180601</strain>
        <tissue evidence="2">Whole Body</tissue>
    </source>
</reference>
<feature type="compositionally biased region" description="Basic residues" evidence="1">
    <location>
        <begin position="204"/>
        <end position="213"/>
    </location>
</feature>
<name>A0A6G0ZJ87_APHCR</name>
<feature type="region of interest" description="Disordered" evidence="1">
    <location>
        <begin position="195"/>
        <end position="220"/>
    </location>
</feature>
<dbReference type="EMBL" id="VUJU01000348">
    <property type="protein sequence ID" value="KAF0771033.1"/>
    <property type="molecule type" value="Genomic_DNA"/>
</dbReference>
<gene>
    <name evidence="2" type="ORF">FWK35_00001895</name>
</gene>
<proteinExistence type="predicted"/>
<evidence type="ECO:0000313" key="2">
    <source>
        <dbReference type="EMBL" id="KAF0771033.1"/>
    </source>
</evidence>
<keyword evidence="3" id="KW-1185">Reference proteome</keyword>
<accession>A0A6G0ZJ87</accession>
<evidence type="ECO:0000313" key="3">
    <source>
        <dbReference type="Proteomes" id="UP000478052"/>
    </source>
</evidence>
<comment type="caution">
    <text evidence="2">The sequence shown here is derived from an EMBL/GenBank/DDBJ whole genome shotgun (WGS) entry which is preliminary data.</text>
</comment>
<dbReference type="AlphaFoldDB" id="A0A6G0ZJ87"/>
<dbReference type="Proteomes" id="UP000478052">
    <property type="component" value="Unassembled WGS sequence"/>
</dbReference>